<name>A0A5C6ZKB7_9FLAO</name>
<dbReference type="OrthoDB" id="795487at2"/>
<comment type="caution">
    <text evidence="1">The sequence shown here is derived from an EMBL/GenBank/DDBJ whole genome shotgun (WGS) entry which is preliminary data.</text>
</comment>
<dbReference type="EMBL" id="VORO01000006">
    <property type="protein sequence ID" value="TXD89605.1"/>
    <property type="molecule type" value="Genomic_DNA"/>
</dbReference>
<keyword evidence="2" id="KW-1185">Reference proteome</keyword>
<sequence length="156" mass="18803">MAYKKLKPHKIDEATREIELRQLWKVEYCDNNKPVFTHDGIEVSFYEDMFDHCFFESAEWKEKDKSILSLNRLEKMLWIKDTLSDISALMKQGWDRNKKRYVNNRRVNFVKDGYIVVISINKSLTKARFITAFEFQNDEKKQEVLNSPDWIREKKA</sequence>
<gene>
    <name evidence="1" type="ORF">ESY86_07405</name>
</gene>
<dbReference type="AlphaFoldDB" id="A0A5C6ZKB7"/>
<protein>
    <submittedName>
        <fullName evidence="1">Uncharacterized protein</fullName>
    </submittedName>
</protein>
<reference evidence="1 2" key="1">
    <citation type="submission" date="2019-08" db="EMBL/GenBank/DDBJ databases">
        <title>Genomes of Subsaximicrobium wynnwilliamsii strains.</title>
        <authorList>
            <person name="Bowman J.P."/>
        </authorList>
    </citation>
    <scope>NUCLEOTIDE SEQUENCE [LARGE SCALE GENOMIC DNA]</scope>
    <source>
        <strain evidence="1 2">2-80-2</strain>
    </source>
</reference>
<accession>A0A5C6ZKB7</accession>
<dbReference type="Proteomes" id="UP000321578">
    <property type="component" value="Unassembled WGS sequence"/>
</dbReference>
<organism evidence="1 2">
    <name type="scientific">Subsaximicrobium wynnwilliamsii</name>
    <dbReference type="NCBI Taxonomy" id="291179"/>
    <lineage>
        <taxon>Bacteria</taxon>
        <taxon>Pseudomonadati</taxon>
        <taxon>Bacteroidota</taxon>
        <taxon>Flavobacteriia</taxon>
        <taxon>Flavobacteriales</taxon>
        <taxon>Flavobacteriaceae</taxon>
        <taxon>Subsaximicrobium</taxon>
    </lineage>
</organism>
<evidence type="ECO:0000313" key="1">
    <source>
        <dbReference type="EMBL" id="TXD89605.1"/>
    </source>
</evidence>
<proteinExistence type="predicted"/>
<dbReference type="RefSeq" id="WP_147085963.1">
    <property type="nucleotide sequence ID" value="NZ_VORM01000012.1"/>
</dbReference>
<evidence type="ECO:0000313" key="2">
    <source>
        <dbReference type="Proteomes" id="UP000321578"/>
    </source>
</evidence>